<dbReference type="InterPro" id="IPR047114">
    <property type="entry name" value="YciF"/>
</dbReference>
<evidence type="ECO:0000256" key="1">
    <source>
        <dbReference type="SAM" id="MobiDB-lite"/>
    </source>
</evidence>
<dbReference type="EMBL" id="JBHZPZ010000003">
    <property type="protein sequence ID" value="MFE3867246.1"/>
    <property type="molecule type" value="Genomic_DNA"/>
</dbReference>
<name>A0ABW6HTB9_9FLAO</name>
<keyword evidence="3" id="KW-1185">Reference proteome</keyword>
<protein>
    <submittedName>
        <fullName evidence="2">DUF892 family protein</fullName>
    </submittedName>
</protein>
<reference evidence="2 3" key="1">
    <citation type="submission" date="2024-06" db="EMBL/GenBank/DDBJ databases">
        <title>Flavobacterium spp. isolated from glacier.</title>
        <authorList>
            <person name="Han D."/>
        </authorList>
    </citation>
    <scope>NUCLEOTIDE SEQUENCE [LARGE SCALE GENOMIC DNA]</scope>
    <source>
        <strain evidence="2 3">LS2P90</strain>
    </source>
</reference>
<dbReference type="Proteomes" id="UP001600109">
    <property type="component" value="Unassembled WGS sequence"/>
</dbReference>
<dbReference type="SUPFAM" id="SSF47240">
    <property type="entry name" value="Ferritin-like"/>
    <property type="match status" value="1"/>
</dbReference>
<dbReference type="PANTHER" id="PTHR30565">
    <property type="entry name" value="PROTEIN YCIF"/>
    <property type="match status" value="1"/>
</dbReference>
<dbReference type="Gene3D" id="1.20.1260.10">
    <property type="match status" value="1"/>
</dbReference>
<evidence type="ECO:0000313" key="3">
    <source>
        <dbReference type="Proteomes" id="UP001600109"/>
    </source>
</evidence>
<organism evidence="2 3">
    <name type="scientific">Flavobacterium xylosi</name>
    <dbReference type="NCBI Taxonomy" id="3230415"/>
    <lineage>
        <taxon>Bacteria</taxon>
        <taxon>Pseudomonadati</taxon>
        <taxon>Bacteroidota</taxon>
        <taxon>Flavobacteriia</taxon>
        <taxon>Flavobacteriales</taxon>
        <taxon>Flavobacteriaceae</taxon>
        <taxon>Flavobacterium</taxon>
    </lineage>
</organism>
<dbReference type="Pfam" id="PF05974">
    <property type="entry name" value="DUF892"/>
    <property type="match status" value="1"/>
</dbReference>
<gene>
    <name evidence="2" type="ORF">ACFX5E_04045</name>
</gene>
<dbReference type="PANTHER" id="PTHR30565:SF9">
    <property type="entry name" value="PROTEIN YCIF"/>
    <property type="match status" value="1"/>
</dbReference>
<accession>A0ABW6HTB9</accession>
<proteinExistence type="predicted"/>
<feature type="region of interest" description="Disordered" evidence="1">
    <location>
        <begin position="1"/>
        <end position="26"/>
    </location>
</feature>
<sequence>MKSTATKTDKKRGPQEGKGNSELAAPERNEGCRNIFVDELKEIYFAEKALIISIPIMIKKAATKELVDSLKTHYEFTKEHIKRLEAIFSSIGESEIVSKYEAMYGLIKPLK</sequence>
<dbReference type="InterPro" id="IPR009078">
    <property type="entry name" value="Ferritin-like_SF"/>
</dbReference>
<dbReference type="InterPro" id="IPR010287">
    <property type="entry name" value="DUF892_YciF-like"/>
</dbReference>
<evidence type="ECO:0000313" key="2">
    <source>
        <dbReference type="EMBL" id="MFE3867246.1"/>
    </source>
</evidence>
<dbReference type="InterPro" id="IPR012347">
    <property type="entry name" value="Ferritin-like"/>
</dbReference>
<comment type="caution">
    <text evidence="2">The sequence shown here is derived from an EMBL/GenBank/DDBJ whole genome shotgun (WGS) entry which is preliminary data.</text>
</comment>
<dbReference type="RefSeq" id="WP_379853892.1">
    <property type="nucleotide sequence ID" value="NZ_JBHZPZ010000003.1"/>
</dbReference>